<dbReference type="GO" id="GO:0003952">
    <property type="term" value="F:NAD+ synthase (glutamine-hydrolyzing) activity"/>
    <property type="evidence" value="ECO:0007669"/>
    <property type="project" value="InterPro"/>
</dbReference>
<keyword evidence="4 6" id="KW-0067">ATP-binding</keyword>
<comment type="caution">
    <text evidence="9">The sequence shown here is derived from an EMBL/GenBank/DDBJ whole genome shotgun (WGS) entry which is preliminary data.</text>
</comment>
<dbReference type="InterPro" id="IPR022310">
    <property type="entry name" value="NAD/GMP_synthase"/>
</dbReference>
<dbReference type="GO" id="GO:0005737">
    <property type="term" value="C:cytoplasm"/>
    <property type="evidence" value="ECO:0007669"/>
    <property type="project" value="InterPro"/>
</dbReference>
<dbReference type="Gene3D" id="3.40.50.620">
    <property type="entry name" value="HUPs"/>
    <property type="match status" value="1"/>
</dbReference>
<dbReference type="AlphaFoldDB" id="A0A7V5XZM1"/>
<proteinExistence type="inferred from homology"/>
<evidence type="ECO:0000259" key="8">
    <source>
        <dbReference type="Pfam" id="PF02540"/>
    </source>
</evidence>
<dbReference type="SUPFAM" id="SSF52402">
    <property type="entry name" value="Adenine nucleotide alpha hydrolases-like"/>
    <property type="match status" value="1"/>
</dbReference>
<dbReference type="Pfam" id="PF02540">
    <property type="entry name" value="NAD_synthase"/>
    <property type="match status" value="2"/>
</dbReference>
<accession>A0A7V5XZM1</accession>
<name>A0A7V5XZM1_UNCW3</name>
<evidence type="ECO:0000256" key="1">
    <source>
        <dbReference type="ARBA" id="ARBA00004790"/>
    </source>
</evidence>
<reference evidence="9" key="1">
    <citation type="journal article" date="2020" name="mSystems">
        <title>Genome- and Community-Level Interaction Insights into Carbon Utilization and Element Cycling Functions of Hydrothermarchaeota in Hydrothermal Sediment.</title>
        <authorList>
            <person name="Zhou Z."/>
            <person name="Liu Y."/>
            <person name="Xu W."/>
            <person name="Pan J."/>
            <person name="Luo Z.H."/>
            <person name="Li M."/>
        </authorList>
    </citation>
    <scope>NUCLEOTIDE SEQUENCE [LARGE SCALE GENOMIC DNA]</scope>
    <source>
        <strain evidence="9">SpSt-791</strain>
    </source>
</reference>
<evidence type="ECO:0000256" key="7">
    <source>
        <dbReference type="RuleBase" id="RU003812"/>
    </source>
</evidence>
<dbReference type="NCBIfam" id="TIGR00552">
    <property type="entry name" value="nadE"/>
    <property type="match status" value="2"/>
</dbReference>
<dbReference type="InterPro" id="IPR003694">
    <property type="entry name" value="NAD_synthase"/>
</dbReference>
<keyword evidence="5 6" id="KW-0520">NAD</keyword>
<dbReference type="PANTHER" id="PTHR23090:SF9">
    <property type="entry name" value="GLUTAMINE-DEPENDENT NAD(+) SYNTHETASE"/>
    <property type="match status" value="1"/>
</dbReference>
<evidence type="ECO:0000256" key="4">
    <source>
        <dbReference type="ARBA" id="ARBA00022840"/>
    </source>
</evidence>
<comment type="similarity">
    <text evidence="6">Belongs to the NAD synthetase family.</text>
</comment>
<evidence type="ECO:0000256" key="3">
    <source>
        <dbReference type="ARBA" id="ARBA00022741"/>
    </source>
</evidence>
<protein>
    <recommendedName>
        <fullName evidence="7">NH(3)-dependent NAD(+) synthetase</fullName>
        <ecNumber evidence="7">6.3.1.5</ecNumber>
    </recommendedName>
</protein>
<evidence type="ECO:0000313" key="9">
    <source>
        <dbReference type="EMBL" id="HHR48505.1"/>
    </source>
</evidence>
<dbReference type="EC" id="6.3.1.5" evidence="7"/>
<dbReference type="GO" id="GO:0009435">
    <property type="term" value="P:NAD+ biosynthetic process"/>
    <property type="evidence" value="ECO:0007669"/>
    <property type="project" value="UniProtKB-UniPathway"/>
</dbReference>
<feature type="domain" description="NAD/GMP synthase" evidence="8">
    <location>
        <begin position="161"/>
        <end position="294"/>
    </location>
</feature>
<dbReference type="UniPathway" id="UPA00253"/>
<dbReference type="GO" id="GO:0008795">
    <property type="term" value="F:NAD+ synthase activity"/>
    <property type="evidence" value="ECO:0007669"/>
    <property type="project" value="UniProtKB-EC"/>
</dbReference>
<dbReference type="GO" id="GO:0004359">
    <property type="term" value="F:glutaminase activity"/>
    <property type="evidence" value="ECO:0007669"/>
    <property type="project" value="InterPro"/>
</dbReference>
<keyword evidence="3 6" id="KW-0547">Nucleotide-binding</keyword>
<dbReference type="GO" id="GO:0005524">
    <property type="term" value="F:ATP binding"/>
    <property type="evidence" value="ECO:0007669"/>
    <property type="project" value="UniProtKB-KW"/>
</dbReference>
<dbReference type="CDD" id="cd00553">
    <property type="entry name" value="NAD_synthase"/>
    <property type="match status" value="1"/>
</dbReference>
<feature type="domain" description="NAD/GMP synthase" evidence="8">
    <location>
        <begin position="20"/>
        <end position="104"/>
    </location>
</feature>
<comment type="pathway">
    <text evidence="1">Cofactor biosynthesis; NAD(+) biosynthesis.</text>
</comment>
<comment type="catalytic activity">
    <reaction evidence="7">
        <text>deamido-NAD(+) + NH4(+) + ATP = AMP + diphosphate + NAD(+) + H(+)</text>
        <dbReference type="Rhea" id="RHEA:21188"/>
        <dbReference type="ChEBI" id="CHEBI:15378"/>
        <dbReference type="ChEBI" id="CHEBI:28938"/>
        <dbReference type="ChEBI" id="CHEBI:30616"/>
        <dbReference type="ChEBI" id="CHEBI:33019"/>
        <dbReference type="ChEBI" id="CHEBI:57540"/>
        <dbReference type="ChEBI" id="CHEBI:58437"/>
        <dbReference type="ChEBI" id="CHEBI:456215"/>
        <dbReference type="EC" id="6.3.1.5"/>
    </reaction>
</comment>
<organism evidence="9">
    <name type="scientific">candidate division WOR-3 bacterium</name>
    <dbReference type="NCBI Taxonomy" id="2052148"/>
    <lineage>
        <taxon>Bacteria</taxon>
        <taxon>Bacteria division WOR-3</taxon>
    </lineage>
</organism>
<evidence type="ECO:0000256" key="5">
    <source>
        <dbReference type="ARBA" id="ARBA00023027"/>
    </source>
</evidence>
<dbReference type="InterPro" id="IPR014729">
    <property type="entry name" value="Rossmann-like_a/b/a_fold"/>
</dbReference>
<dbReference type="EMBL" id="DTHS01000018">
    <property type="protein sequence ID" value="HHR48505.1"/>
    <property type="molecule type" value="Genomic_DNA"/>
</dbReference>
<evidence type="ECO:0000256" key="6">
    <source>
        <dbReference type="RuleBase" id="RU003811"/>
    </source>
</evidence>
<gene>
    <name evidence="9" type="primary">nadE</name>
    <name evidence="9" type="ORF">ENV79_02530</name>
</gene>
<sequence>MTKETLLEALAIDCPKIFLALKDFIKKCYKDFKKNGIVLGLSGGIDSSLVAYLCKEAVGKENVLALIMPEKESDFNNFQDACFWAEELGIKYKIIFLTKYLKNFNIYDLFFLNKLIIPESWKPMVVKNLARLYVQIIGEPVFNINFKGDKLLRKINTYYRFKHRLRMIIIYLFADLENRLVVGCTNKTEYLIGFFVNYGCDDASDIMPLLSLYKTQVKTLANYLGLPNKLIAKKPSPDIIPGIFDEEIIGIDYEILDLILLGIEKGLSISQISGLLNIEEQKVKYVFDLFMKSKPFRLKPISYGNCN</sequence>
<dbReference type="PANTHER" id="PTHR23090">
    <property type="entry name" value="NH 3 /GLUTAMINE-DEPENDENT NAD + SYNTHETASE"/>
    <property type="match status" value="1"/>
</dbReference>
<evidence type="ECO:0000256" key="2">
    <source>
        <dbReference type="ARBA" id="ARBA00022598"/>
    </source>
</evidence>
<keyword evidence="2 6" id="KW-0436">Ligase</keyword>